<dbReference type="Pfam" id="PF18766">
    <property type="entry name" value="SWI2_SNF2"/>
    <property type="match status" value="1"/>
</dbReference>
<dbReference type="PANTHER" id="PTHR30195">
    <property type="entry name" value="TYPE I SITE-SPECIFIC DEOXYRIBONUCLEASE PROTEIN SUBUNIT M AND R"/>
    <property type="match status" value="1"/>
</dbReference>
<keyword evidence="8 10" id="KW-0067">ATP-binding</keyword>
<evidence type="ECO:0000256" key="9">
    <source>
        <dbReference type="ARBA" id="ARBA00023125"/>
    </source>
</evidence>
<evidence type="ECO:0000256" key="1">
    <source>
        <dbReference type="ARBA" id="ARBA00000851"/>
    </source>
</evidence>
<dbReference type="InterPro" id="IPR040980">
    <property type="entry name" value="SWI2_SNF2"/>
</dbReference>
<comment type="catalytic activity">
    <reaction evidence="1 10">
        <text>Endonucleolytic cleavage of DNA to give random double-stranded fragments with terminal 5'-phosphates, ATP is simultaneously hydrolyzed.</text>
        <dbReference type="EC" id="3.1.21.3"/>
    </reaction>
</comment>
<dbReference type="Pfam" id="PF22679">
    <property type="entry name" value="T1R_D3-like"/>
    <property type="match status" value="1"/>
</dbReference>
<feature type="domain" description="Helicase ATP-binding" evidence="11">
    <location>
        <begin position="303"/>
        <end position="466"/>
    </location>
</feature>
<dbReference type="Gene3D" id="3.40.50.300">
    <property type="entry name" value="P-loop containing nucleotide triphosphate hydrolases"/>
    <property type="match status" value="2"/>
</dbReference>
<dbReference type="CDD" id="cd22332">
    <property type="entry name" value="HsdR_N"/>
    <property type="match status" value="1"/>
</dbReference>
<evidence type="ECO:0000256" key="10">
    <source>
        <dbReference type="RuleBase" id="RU364115"/>
    </source>
</evidence>
<dbReference type="PANTHER" id="PTHR30195:SF15">
    <property type="entry name" value="TYPE I RESTRICTION ENZYME HINDI ENDONUCLEASE SUBUNIT"/>
    <property type="match status" value="1"/>
</dbReference>
<dbReference type="InterPro" id="IPR027417">
    <property type="entry name" value="P-loop_NTPase"/>
</dbReference>
<evidence type="ECO:0000256" key="6">
    <source>
        <dbReference type="ARBA" id="ARBA00022759"/>
    </source>
</evidence>
<dbReference type="RefSeq" id="WP_309859021.1">
    <property type="nucleotide sequence ID" value="NZ_JAVDQJ010000026.1"/>
</dbReference>
<dbReference type="InterPro" id="IPR007409">
    <property type="entry name" value="Restrct_endonuc_type1_HsdR_N"/>
</dbReference>
<keyword evidence="6" id="KW-0255">Endonuclease</keyword>
<dbReference type="InterPro" id="IPR004473">
    <property type="entry name" value="Restrct_endonuc_typeI_HsdR"/>
</dbReference>
<dbReference type="EC" id="3.1.21.3" evidence="10"/>
<dbReference type="EMBL" id="JAVDQK010000028">
    <property type="protein sequence ID" value="MDR6221298.1"/>
    <property type="molecule type" value="Genomic_DNA"/>
</dbReference>
<accession>A0AAE4BNF4</accession>
<name>A0AAE4BNF4_9DEIO</name>
<dbReference type="GO" id="GO:0005524">
    <property type="term" value="F:ATP binding"/>
    <property type="evidence" value="ECO:0007669"/>
    <property type="project" value="UniProtKB-KW"/>
</dbReference>
<comment type="subunit">
    <text evidence="10">The type I restriction/modification system is composed of three polypeptides R, M and S.</text>
</comment>
<dbReference type="AlphaFoldDB" id="A0AAE4BNF4"/>
<evidence type="ECO:0000256" key="7">
    <source>
        <dbReference type="ARBA" id="ARBA00022801"/>
    </source>
</evidence>
<reference evidence="12" key="1">
    <citation type="submission" date="2023-07" db="EMBL/GenBank/DDBJ databases">
        <title>Sorghum-associated microbial communities from plants grown in Nebraska, USA.</title>
        <authorList>
            <person name="Schachtman D."/>
        </authorList>
    </citation>
    <scope>NUCLEOTIDE SEQUENCE</scope>
    <source>
        <strain evidence="12">BE330</strain>
    </source>
</reference>
<comment type="function">
    <text evidence="10">Subunit R is required for both nuclease and ATPase activities, but not for modification.</text>
</comment>
<dbReference type="Pfam" id="PF11867">
    <property type="entry name" value="T1RH-like_C"/>
    <property type="match status" value="1"/>
</dbReference>
<evidence type="ECO:0000313" key="13">
    <source>
        <dbReference type="Proteomes" id="UP001185331"/>
    </source>
</evidence>
<evidence type="ECO:0000256" key="5">
    <source>
        <dbReference type="ARBA" id="ARBA00022747"/>
    </source>
</evidence>
<keyword evidence="7 10" id="KW-0378">Hydrolase</keyword>
<dbReference type="CDD" id="cd18800">
    <property type="entry name" value="SF2_C_EcoR124I-like"/>
    <property type="match status" value="1"/>
</dbReference>
<organism evidence="12 13">
    <name type="scientific">Deinococcus soli</name>
    <name type="common">ex Cha et al. 2016</name>
    <dbReference type="NCBI Taxonomy" id="1309411"/>
    <lineage>
        <taxon>Bacteria</taxon>
        <taxon>Thermotogati</taxon>
        <taxon>Deinococcota</taxon>
        <taxon>Deinococci</taxon>
        <taxon>Deinococcales</taxon>
        <taxon>Deinococcaceae</taxon>
        <taxon>Deinococcus</taxon>
    </lineage>
</organism>
<dbReference type="InterPro" id="IPR021810">
    <property type="entry name" value="T1RH-like_C"/>
</dbReference>
<dbReference type="InterPro" id="IPR051268">
    <property type="entry name" value="Type-I_R_enzyme_R_subunit"/>
</dbReference>
<dbReference type="GO" id="GO:0009035">
    <property type="term" value="F:type I site-specific deoxyribonuclease activity"/>
    <property type="evidence" value="ECO:0007669"/>
    <property type="project" value="UniProtKB-EC"/>
</dbReference>
<dbReference type="Pfam" id="PF04313">
    <property type="entry name" value="HSDR_N"/>
    <property type="match status" value="1"/>
</dbReference>
<dbReference type="CDD" id="cd18030">
    <property type="entry name" value="DEXHc_RE_I_HsdR"/>
    <property type="match status" value="1"/>
</dbReference>
<dbReference type="NCBIfam" id="TIGR00348">
    <property type="entry name" value="hsdR"/>
    <property type="match status" value="1"/>
</dbReference>
<keyword evidence="4 10" id="KW-0547">Nucleotide-binding</keyword>
<evidence type="ECO:0000313" key="12">
    <source>
        <dbReference type="EMBL" id="MDR6221298.1"/>
    </source>
</evidence>
<keyword evidence="5 10" id="KW-0680">Restriction system</keyword>
<dbReference type="InterPro" id="IPR055180">
    <property type="entry name" value="HsdR_RecA-like_helicase_dom_2"/>
</dbReference>
<dbReference type="SMART" id="SM00487">
    <property type="entry name" value="DEXDc"/>
    <property type="match status" value="1"/>
</dbReference>
<evidence type="ECO:0000259" key="11">
    <source>
        <dbReference type="PROSITE" id="PS51192"/>
    </source>
</evidence>
<dbReference type="InterPro" id="IPR014001">
    <property type="entry name" value="Helicase_ATP-bd"/>
</dbReference>
<dbReference type="GO" id="GO:0009307">
    <property type="term" value="P:DNA restriction-modification system"/>
    <property type="evidence" value="ECO:0007669"/>
    <property type="project" value="UniProtKB-KW"/>
</dbReference>
<keyword evidence="9 10" id="KW-0238">DNA-binding</keyword>
<evidence type="ECO:0000256" key="3">
    <source>
        <dbReference type="ARBA" id="ARBA00022722"/>
    </source>
</evidence>
<evidence type="ECO:0000256" key="4">
    <source>
        <dbReference type="ARBA" id="ARBA00022741"/>
    </source>
</evidence>
<proteinExistence type="inferred from homology"/>
<evidence type="ECO:0000256" key="2">
    <source>
        <dbReference type="ARBA" id="ARBA00008598"/>
    </source>
</evidence>
<dbReference type="Proteomes" id="UP001185331">
    <property type="component" value="Unassembled WGS sequence"/>
</dbReference>
<sequence length="991" mass="110304">MEDPAILTLETLGWHVTPLSAVERVGPRSGILRDRLQAALLRLNDGLTPEALELAVRRVSARERLGLVEGNREVHGVLTHGFSVRLDDDSGLPSRTVRVVDYAEPSRNEYTLIRQFPVVGEGGRRIEFDLALFVNGVLWAVLECKYARGDLGAALAEGHAQLARYQALGEYAGRGAPGVFASVQVLGVLCGSEAVSLGVYGAVGAPVRGFAPFPEAYPQGTAWLADTLSLPPGVQPTPQQVLLYSVFSPENVVEFARSFTVYEVKDGRLVRKLARHQQRVAVDRVARRVLGLLPVGPETDPSVPSEDIGKGGVIWHTQGSGKSLTMVWLAQKLRQTELRQENPNIVVVTDRVSLDGQITGVFGEAGLALPERARSTADLRRLLGGTGGVTVMTTVQKFADFMNKPGRTSGRKVFVLVDEAHRTQYGSTAEQMRSALPGATFIAFTGTPIEKRNRSTMRVFGPYIHRYTMLEAVRDKATVPIYYESRIADVTLANRDIDWALERWEPDPEKREGIRRKHATLEAVAGASNRVATIAQDIVKHYTGFIEDNGFKGQVVASSRENAVRYWEAIRALGGPECTVVITTKGNDEDRFAQFTRTAKELETLTDAFANDPAHPLKLLIVVDMLLTGFDAPLEQVMYLDRPLSEHTLLQAIARVNRTYEGKEAGFIIDYWGITQDLKEALKVFDEADVQGVMKPSEDLRRELELRHRRAMRLFREPRPTLDDALLMLDDDPTRQEFEVAYRQLAQTYNALMPRVNNAVIEADFAWLTRLRHHAAQRIDRTESADVRDMGKKVRTLIDQVVMADDVEQVSPPIDILAPDFIEQAVKASRNGSEKTLQAMASDMAHQARHEIALKFPQNPAAYKTLRERLEDILEQQRLRRIDAMHAVEQLKDVITALQQVSFGRAHSELSADAEAIFGQLDLQGVSDEALAIALEQAIKKLTVVDWSHKEDVQREMRRQIKRELRLANVKAELLEPLTAGILDVARARLG</sequence>
<keyword evidence="3" id="KW-0540">Nuclease</keyword>
<dbReference type="PROSITE" id="PS51192">
    <property type="entry name" value="HELICASE_ATP_BIND_1"/>
    <property type="match status" value="1"/>
</dbReference>
<gene>
    <name evidence="12" type="ORF">J2Y00_004930</name>
</gene>
<dbReference type="Gene3D" id="3.90.1570.50">
    <property type="match status" value="1"/>
</dbReference>
<comment type="similarity">
    <text evidence="2 10">Belongs to the HsdR family.</text>
</comment>
<dbReference type="GO" id="GO:0003677">
    <property type="term" value="F:DNA binding"/>
    <property type="evidence" value="ECO:0007669"/>
    <property type="project" value="UniProtKB-KW"/>
</dbReference>
<comment type="caution">
    <text evidence="12">The sequence shown here is derived from an EMBL/GenBank/DDBJ whole genome shotgun (WGS) entry which is preliminary data.</text>
</comment>
<evidence type="ECO:0000256" key="8">
    <source>
        <dbReference type="ARBA" id="ARBA00022840"/>
    </source>
</evidence>
<protein>
    <recommendedName>
        <fullName evidence="10">Type I restriction enzyme endonuclease subunit</fullName>
        <shortName evidence="10">R protein</shortName>
        <ecNumber evidence="10">3.1.21.3</ecNumber>
    </recommendedName>
</protein>
<dbReference type="SUPFAM" id="SSF52540">
    <property type="entry name" value="P-loop containing nucleoside triphosphate hydrolases"/>
    <property type="match status" value="2"/>
</dbReference>